<dbReference type="EMBL" id="JANBPW010000513">
    <property type="protein sequence ID" value="KAJ1949215.1"/>
    <property type="molecule type" value="Genomic_DNA"/>
</dbReference>
<name>A0ACC1JET7_9FUNG</name>
<accession>A0ACC1JET7</accession>
<evidence type="ECO:0000313" key="1">
    <source>
        <dbReference type="EMBL" id="KAJ1949215.1"/>
    </source>
</evidence>
<reference evidence="1" key="1">
    <citation type="submission" date="2022-07" db="EMBL/GenBank/DDBJ databases">
        <title>Phylogenomic reconstructions and comparative analyses of Kickxellomycotina fungi.</title>
        <authorList>
            <person name="Reynolds N.K."/>
            <person name="Stajich J.E."/>
            <person name="Barry K."/>
            <person name="Grigoriev I.V."/>
            <person name="Crous P."/>
            <person name="Smith M.E."/>
        </authorList>
    </citation>
    <scope>NUCLEOTIDE SEQUENCE</scope>
    <source>
        <strain evidence="1">NRRL 5244</strain>
    </source>
</reference>
<dbReference type="Proteomes" id="UP001150603">
    <property type="component" value="Unassembled WGS sequence"/>
</dbReference>
<comment type="caution">
    <text evidence="1">The sequence shown here is derived from an EMBL/GenBank/DDBJ whole genome shotgun (WGS) entry which is preliminary data.</text>
</comment>
<sequence>MTRANAPKAVWETNDGRVRLSEAAQAWKMHGDVLAVTTTTIHQALHALGGLEPTLMLLHHLSWIGPAVPPAREGPLGTDESAFDQRSQDHTPLPSFFLWLRDIIRGDPKHLAGIRALNFVPLVASILQKHLQDPAMHLTIAAFRAMQAFQTAFDEQGGLLPAVYGDTSAFWSQVQHDLILNVSIWRHAEVANQIIYLKEIHKVLCAGRRGDRLGKRSNVAASISGHSNGGSSVGVRWILNVLFNLYPYDSSQHVQQQQSKSNRSTPKPQATQRISVLINEDTDRVSISDSLATSEDALSLHDEDDAEGGLPGFSALPRAETRQLRRILLYTLELFLSASGDQAASRHAPGSIPEPNKVDVSHVVQHLLYTCNRDGEHTREILQLLFRCLADGSASAVHLASRLLAQRGLSMLCHIIECDDDTLAAEAINIIALLSAMSAASKGNASTASRLANSIRGRGSVNIEHEDIARALMLVRTKRALTPALYRALLALALGDHQSLLASINIETTQSGPRRRRHMRNLSSCGDAISVHEHMNVQESFVGSLPARVIAVPNAWYAILELSCAPQTEPSMRVLAATDLRQLLDDEPSNFSSLYLPGAPLLGLLLRIIVLGGFFTDELSSKSHSAEQKPSSQQQPHLADVFVKARDHLGLIPHTALDQHMQNLAHGHISSRKTWVTRRVALLRRTAAGSTCSDTALTVQAETELLTSVEEWSQAAIDLALLVIWDLFERKPDSAQEVHNIVLLLWAYSPTGAVPLALCVIAMVLARAQMELASAAISMHGQPTLSERPVLLQNLARFAVHALDILFGYRQHQEYVAFHHERLKALSSTPASTPPPNVAADRDAVFKSQHSPWDDTPQLARELSKFLMQLDEHRAQLRTPLCDQTLRLVLSGIRSMQLRCVEESLTFLVQLLERHPQLGASPDLPLSDASGFVCSGGCSLAHSALAILGYIHEAFVFSEEQNASGSATPNSTTQDREAIAQQTRESIGVLYMLVFQRLRGYLETHCLALFVSRGAQAQQIDKSASAFMEFVQAPDWLDIYRSRLMPSMRSVEEAEMRGSTQSQDAFAQTLSDQLMASQKREAQMVRSARDVQTAVANLTLPIESEEVQRIKQSMLDGPCWIPGGVRGPWLRLWRKKLRAAAMPRGPWRASSAARRPHRWMLDHTENASRMHRRLVRNQHYEDHHVAASRRDKTGNGKNHRRARNDSSANSFDSEEGVPQLSLSITGIEEPGSQSASNDEDWNLVTPEDLNIISASTSDPGRVLMSVSCERIVLLGGVCGRIELTKSALRFSADRDKDGSVTIKGLDSSTSSNTTVPRAILAELSRDMVWPLTD</sequence>
<keyword evidence="2" id="KW-1185">Reference proteome</keyword>
<protein>
    <submittedName>
        <fullName evidence="1">Uncharacterized protein</fullName>
    </submittedName>
</protein>
<gene>
    <name evidence="1" type="ORF">FBU59_001241</name>
</gene>
<organism evidence="1 2">
    <name type="scientific">Linderina macrospora</name>
    <dbReference type="NCBI Taxonomy" id="4868"/>
    <lineage>
        <taxon>Eukaryota</taxon>
        <taxon>Fungi</taxon>
        <taxon>Fungi incertae sedis</taxon>
        <taxon>Zoopagomycota</taxon>
        <taxon>Kickxellomycotina</taxon>
        <taxon>Kickxellomycetes</taxon>
        <taxon>Kickxellales</taxon>
        <taxon>Kickxellaceae</taxon>
        <taxon>Linderina</taxon>
    </lineage>
</organism>
<evidence type="ECO:0000313" key="2">
    <source>
        <dbReference type="Proteomes" id="UP001150603"/>
    </source>
</evidence>
<feature type="non-terminal residue" evidence="1">
    <location>
        <position position="1333"/>
    </location>
</feature>
<proteinExistence type="predicted"/>